<evidence type="ECO:0000313" key="5">
    <source>
        <dbReference type="Proteomes" id="UP000007797"/>
    </source>
</evidence>
<keyword evidence="5" id="KW-1185">Reference proteome</keyword>
<proteinExistence type="predicted"/>
<feature type="domain" description="ASPIC/UnbV" evidence="3">
    <location>
        <begin position="690"/>
        <end position="757"/>
    </location>
</feature>
<dbReference type="OMA" id="IKLMCSK"/>
<evidence type="ECO:0000256" key="2">
    <source>
        <dbReference type="SAM" id="MobiDB-lite"/>
    </source>
</evidence>
<dbReference type="InterPro" id="IPR027039">
    <property type="entry name" value="Crtac1"/>
</dbReference>
<dbReference type="SUPFAM" id="SSF69318">
    <property type="entry name" value="Integrin alpha N-terminal domain"/>
    <property type="match status" value="1"/>
</dbReference>
<dbReference type="GeneID" id="14872305"/>
<dbReference type="RefSeq" id="XP_004367064.1">
    <property type="nucleotide sequence ID" value="XM_004367007.1"/>
</dbReference>
<dbReference type="Pfam" id="PF13517">
    <property type="entry name" value="FG-GAP_3"/>
    <property type="match status" value="2"/>
</dbReference>
<dbReference type="InterPro" id="IPR028994">
    <property type="entry name" value="Integrin_alpha_N"/>
</dbReference>
<name>F4PVR7_CACFS</name>
<evidence type="ECO:0000259" key="3">
    <source>
        <dbReference type="Pfam" id="PF07593"/>
    </source>
</evidence>
<sequence length="765" mass="86801">MNSPDQPQHEDYIKLKTLIFQPPFEKIKSVGLEWDLLSASKEVESMRQQLEIAQDTVRDYQLYARTLDHRFVSMGGDELKWGCDAIDHNTLQDGDHAVEDMSRNGAPLTIPIETLKRIHENNIRGTTDIPPPQCKSSPLDALPQKKPTIKLMCSKFQFNYMDRFQFGSIPSPRDMIASNSNNSNNTTPATTSKGSFIGSIFKFNTYEYIIFEEVFLDEKNVAPSFGSAWGDFNDDGLPDLYVNNHYWAPALYINQGDGSFKDMSRDVFPSAQQLRFLDKHGSAWADFDKDGQLDLFETTGAMYGTASIPNNLYRNDKQILTDEAEARGVDYPFGRGRTISWLDYNMDGHLDAFIATQKRSDGKGRSMLFRQNGNTKTFAPVTNAFDIDSNTLYARMIDIDNDGRLELFILSFSFPFKVYHVPDDDSESDPKPFKDVTTRFFHLNQTAISEYAQKIYAQPNNEDENDEEGEEEEQVKPKKLQSTGWLPPPPETGFYSVIADTVFGDLDNNGYQDVILSRNYYGECIVTVFYNLGKQEGSKQLTNWHIVEIFRESGISCGSLGIGDFDNDLDLDIILLTYYTYSNAPNVFFVNHYENIDMDKNPPSPDNNYHRGVFGIRRDGMGAAGSTFGRAESISIADYDLDGRLDIFITNGKGSPPFDIGPNQLFHNVLPYNRNWIQINVIGKSDNPHGFGGRIIIKACSNRLERDIDNGVHFSAQNSFRVHFGLGGCKYIQELTIWWPALNKIQTFTNLKSNQIFTIKESLFK</sequence>
<dbReference type="KEGG" id="dfa:DFA_07198"/>
<dbReference type="InterPro" id="IPR011519">
    <property type="entry name" value="UnbV_ASPIC"/>
</dbReference>
<evidence type="ECO:0000256" key="1">
    <source>
        <dbReference type="ARBA" id="ARBA00022729"/>
    </source>
</evidence>
<dbReference type="PANTHER" id="PTHR16026">
    <property type="entry name" value="CARTILAGE ACIDIC PROTEIN 1"/>
    <property type="match status" value="1"/>
</dbReference>
<accession>F4PVR7</accession>
<protein>
    <recommendedName>
        <fullName evidence="3">ASPIC/UnbV domain-containing protein</fullName>
    </recommendedName>
</protein>
<evidence type="ECO:0000313" key="4">
    <source>
        <dbReference type="EMBL" id="EGG20081.1"/>
    </source>
</evidence>
<dbReference type="Proteomes" id="UP000007797">
    <property type="component" value="Unassembled WGS sequence"/>
</dbReference>
<feature type="compositionally biased region" description="Acidic residues" evidence="2">
    <location>
        <begin position="461"/>
        <end position="473"/>
    </location>
</feature>
<feature type="region of interest" description="Disordered" evidence="2">
    <location>
        <begin position="460"/>
        <end position="488"/>
    </location>
</feature>
<dbReference type="PANTHER" id="PTHR16026:SF0">
    <property type="entry name" value="CARTILAGE ACIDIC PROTEIN 1"/>
    <property type="match status" value="1"/>
</dbReference>
<reference evidence="5" key="1">
    <citation type="journal article" date="2011" name="Genome Res.">
        <title>Phylogeny-wide analysis of social amoeba genomes highlights ancient origins for complex intercellular communication.</title>
        <authorList>
            <person name="Heidel A.J."/>
            <person name="Lawal H.M."/>
            <person name="Felder M."/>
            <person name="Schilde C."/>
            <person name="Helps N.R."/>
            <person name="Tunggal B."/>
            <person name="Rivero F."/>
            <person name="John U."/>
            <person name="Schleicher M."/>
            <person name="Eichinger L."/>
            <person name="Platzer M."/>
            <person name="Noegel A.A."/>
            <person name="Schaap P."/>
            <person name="Gloeckner G."/>
        </authorList>
    </citation>
    <scope>NUCLEOTIDE SEQUENCE [LARGE SCALE GENOMIC DNA]</scope>
    <source>
        <strain evidence="5">SH3</strain>
    </source>
</reference>
<keyword evidence="1" id="KW-0732">Signal</keyword>
<gene>
    <name evidence="4" type="ORF">DFA_07198</name>
</gene>
<dbReference type="OrthoDB" id="10022113at2759"/>
<dbReference type="InterPro" id="IPR013517">
    <property type="entry name" value="FG-GAP"/>
</dbReference>
<dbReference type="Pfam" id="PF07593">
    <property type="entry name" value="UnbV_ASPIC"/>
    <property type="match status" value="1"/>
</dbReference>
<organism evidence="4 5">
    <name type="scientific">Cavenderia fasciculata</name>
    <name type="common">Slime mold</name>
    <name type="synonym">Dictyostelium fasciculatum</name>
    <dbReference type="NCBI Taxonomy" id="261658"/>
    <lineage>
        <taxon>Eukaryota</taxon>
        <taxon>Amoebozoa</taxon>
        <taxon>Evosea</taxon>
        <taxon>Eumycetozoa</taxon>
        <taxon>Dictyostelia</taxon>
        <taxon>Acytosteliales</taxon>
        <taxon>Cavenderiaceae</taxon>
        <taxon>Cavenderia</taxon>
    </lineage>
</organism>
<dbReference type="Gene3D" id="2.130.10.130">
    <property type="entry name" value="Integrin alpha, N-terminal"/>
    <property type="match status" value="2"/>
</dbReference>
<dbReference type="AlphaFoldDB" id="F4PVR7"/>
<dbReference type="EMBL" id="GL883013">
    <property type="protein sequence ID" value="EGG20081.1"/>
    <property type="molecule type" value="Genomic_DNA"/>
</dbReference>